<feature type="region of interest" description="Disordered" evidence="1">
    <location>
        <begin position="1"/>
        <end position="58"/>
    </location>
</feature>
<accession>A0A6C0HUB4</accession>
<sequence>MKKKLKIQSHSKTKKQHDNMKSTIGGSPRNTRKRSMSTPYDPDDEYTPPKSRRTSRRISGEHLQTTVEIGTGNSFITKDIIQTAVNKLNPGVPTIVSLPLPPERHAFLVYIDENEKSIKFADWGIRGLDPTQPKKRRNEKQPAFNKKMNVWKRMRNFYEFIELLTTKFPYEITYYPVDEVLFEAAEKKHDTHHGSGGCSEYIYEWIDKHFPDGKTYTP</sequence>
<name>A0A6C0HUB4_9ZZZZ</name>
<dbReference type="AlphaFoldDB" id="A0A6C0HUB4"/>
<reference evidence="2" key="1">
    <citation type="journal article" date="2020" name="Nature">
        <title>Giant virus diversity and host interactions through global metagenomics.</title>
        <authorList>
            <person name="Schulz F."/>
            <person name="Roux S."/>
            <person name="Paez-Espino D."/>
            <person name="Jungbluth S."/>
            <person name="Walsh D.A."/>
            <person name="Denef V.J."/>
            <person name="McMahon K.D."/>
            <person name="Konstantinidis K.T."/>
            <person name="Eloe-Fadrosh E.A."/>
            <person name="Kyrpides N.C."/>
            <person name="Woyke T."/>
        </authorList>
    </citation>
    <scope>NUCLEOTIDE SEQUENCE</scope>
    <source>
        <strain evidence="2">GVMAG-M-3300023184-16</strain>
    </source>
</reference>
<organism evidence="2">
    <name type="scientific">viral metagenome</name>
    <dbReference type="NCBI Taxonomy" id="1070528"/>
    <lineage>
        <taxon>unclassified sequences</taxon>
        <taxon>metagenomes</taxon>
        <taxon>organismal metagenomes</taxon>
    </lineage>
</organism>
<dbReference type="EMBL" id="MN740015">
    <property type="protein sequence ID" value="QHT84064.1"/>
    <property type="molecule type" value="Genomic_DNA"/>
</dbReference>
<protein>
    <submittedName>
        <fullName evidence="2">Uncharacterized protein</fullName>
    </submittedName>
</protein>
<feature type="compositionally biased region" description="Basic residues" evidence="1">
    <location>
        <begin position="1"/>
        <end position="15"/>
    </location>
</feature>
<evidence type="ECO:0000313" key="2">
    <source>
        <dbReference type="EMBL" id="QHT84064.1"/>
    </source>
</evidence>
<evidence type="ECO:0000256" key="1">
    <source>
        <dbReference type="SAM" id="MobiDB-lite"/>
    </source>
</evidence>
<proteinExistence type="predicted"/>